<organism evidence="4 5">
    <name type="scientific">Nonomuraea phyllanthi</name>
    <dbReference type="NCBI Taxonomy" id="2219224"/>
    <lineage>
        <taxon>Bacteria</taxon>
        <taxon>Bacillati</taxon>
        <taxon>Actinomycetota</taxon>
        <taxon>Actinomycetes</taxon>
        <taxon>Streptosporangiales</taxon>
        <taxon>Streptosporangiaceae</taxon>
        <taxon>Nonomuraea</taxon>
    </lineage>
</organism>
<evidence type="ECO:0000256" key="2">
    <source>
        <dbReference type="ARBA" id="ARBA00023315"/>
    </source>
</evidence>
<reference evidence="4 5" key="1">
    <citation type="submission" date="2019-10" db="EMBL/GenBank/DDBJ databases">
        <title>Nonomuraea sp. nov., isolated from Phyllanthus amarus.</title>
        <authorList>
            <person name="Klykleung N."/>
            <person name="Tanasupawat S."/>
        </authorList>
    </citation>
    <scope>NUCLEOTIDE SEQUENCE [LARGE SCALE GENOMIC DNA]</scope>
    <source>
        <strain evidence="4 5">PA1-10</strain>
    </source>
</reference>
<dbReference type="OrthoDB" id="9814648at2"/>
<sequence length="248" mass="26232">MPISRAARRSLFPTSPGAPVSASADRHETTGRRHGIGSQTVTVRELGVEDAAPYRAFRLEALRATPTAFTSSYEEESAKPLSTTIARLAAAGRPDGAVVGAYDGGRLIGIAGLSVPPRRQERHKATLFGMAVAPHAAGRGIGKLLVHRILEIAASVEGLTQVGLTVSEGNLPAERLYRSCGFEVWGREPRAVVIGGRPIAKLHMIRMLDRPDPPGSPPPGFRASENSRDPSISLRSDASLIGIPGVDL</sequence>
<dbReference type="AlphaFoldDB" id="A0A5C4WXC6"/>
<dbReference type="Gene3D" id="3.40.630.30">
    <property type="match status" value="1"/>
</dbReference>
<dbReference type="GO" id="GO:0016747">
    <property type="term" value="F:acyltransferase activity, transferring groups other than amino-acyl groups"/>
    <property type="evidence" value="ECO:0007669"/>
    <property type="project" value="InterPro"/>
</dbReference>
<dbReference type="Proteomes" id="UP000312512">
    <property type="component" value="Unassembled WGS sequence"/>
</dbReference>
<dbReference type="CDD" id="cd04301">
    <property type="entry name" value="NAT_SF"/>
    <property type="match status" value="1"/>
</dbReference>
<dbReference type="PANTHER" id="PTHR43877">
    <property type="entry name" value="AMINOALKYLPHOSPHONATE N-ACETYLTRANSFERASE-RELATED-RELATED"/>
    <property type="match status" value="1"/>
</dbReference>
<dbReference type="Pfam" id="PF00583">
    <property type="entry name" value="Acetyltransf_1"/>
    <property type="match status" value="1"/>
</dbReference>
<accession>A0A5C4WXC6</accession>
<evidence type="ECO:0000313" key="5">
    <source>
        <dbReference type="Proteomes" id="UP000312512"/>
    </source>
</evidence>
<feature type="region of interest" description="Disordered" evidence="3">
    <location>
        <begin position="1"/>
        <end position="38"/>
    </location>
</feature>
<proteinExistence type="predicted"/>
<dbReference type="InterPro" id="IPR050832">
    <property type="entry name" value="Bact_Acetyltransf"/>
</dbReference>
<feature type="region of interest" description="Disordered" evidence="3">
    <location>
        <begin position="207"/>
        <end position="234"/>
    </location>
</feature>
<keyword evidence="1 4" id="KW-0808">Transferase</keyword>
<dbReference type="InterPro" id="IPR016181">
    <property type="entry name" value="Acyl_CoA_acyltransferase"/>
</dbReference>
<protein>
    <submittedName>
        <fullName evidence="4">GNAT family N-acetyltransferase</fullName>
    </submittedName>
</protein>
<evidence type="ECO:0000256" key="1">
    <source>
        <dbReference type="ARBA" id="ARBA00022679"/>
    </source>
</evidence>
<dbReference type="InterPro" id="IPR000182">
    <property type="entry name" value="GNAT_dom"/>
</dbReference>
<gene>
    <name evidence="4" type="ORF">FH608_002550</name>
</gene>
<keyword evidence="2" id="KW-0012">Acyltransferase</keyword>
<comment type="caution">
    <text evidence="4">The sequence shown here is derived from an EMBL/GenBank/DDBJ whole genome shotgun (WGS) entry which is preliminary data.</text>
</comment>
<dbReference type="SUPFAM" id="SSF55729">
    <property type="entry name" value="Acyl-CoA N-acyltransferases (Nat)"/>
    <property type="match status" value="1"/>
</dbReference>
<dbReference type="EMBL" id="VDLX02000001">
    <property type="protein sequence ID" value="KAB8197456.1"/>
    <property type="molecule type" value="Genomic_DNA"/>
</dbReference>
<keyword evidence="5" id="KW-1185">Reference proteome</keyword>
<evidence type="ECO:0000256" key="3">
    <source>
        <dbReference type="SAM" id="MobiDB-lite"/>
    </source>
</evidence>
<dbReference type="PROSITE" id="PS51186">
    <property type="entry name" value="GNAT"/>
    <property type="match status" value="1"/>
</dbReference>
<name>A0A5C4WXC6_9ACTN</name>
<evidence type="ECO:0000313" key="4">
    <source>
        <dbReference type="EMBL" id="KAB8197456.1"/>
    </source>
</evidence>